<feature type="transmembrane region" description="Helical" evidence="1">
    <location>
        <begin position="35"/>
        <end position="54"/>
    </location>
</feature>
<dbReference type="Pfam" id="PF22570">
    <property type="entry name" value="LiaF-TM"/>
    <property type="match status" value="1"/>
</dbReference>
<evidence type="ECO:0000313" key="3">
    <source>
        <dbReference type="EMBL" id="MCH4284948.1"/>
    </source>
</evidence>
<name>A0ABS9R5M4_9FIRM</name>
<gene>
    <name evidence="3" type="ORF">LQE99_07360</name>
</gene>
<protein>
    <recommendedName>
        <fullName evidence="2">LiaF transmembrane domain-containing protein</fullName>
    </recommendedName>
</protein>
<feature type="domain" description="LiaF transmembrane" evidence="2">
    <location>
        <begin position="9"/>
        <end position="105"/>
    </location>
</feature>
<feature type="transmembrane region" description="Helical" evidence="1">
    <location>
        <begin position="84"/>
        <end position="101"/>
    </location>
</feature>
<keyword evidence="1" id="KW-0472">Membrane</keyword>
<dbReference type="InterPro" id="IPR054331">
    <property type="entry name" value="LiaF_TM"/>
</dbReference>
<evidence type="ECO:0000313" key="4">
    <source>
        <dbReference type="Proteomes" id="UP001202402"/>
    </source>
</evidence>
<feature type="transmembrane region" description="Helical" evidence="1">
    <location>
        <begin position="7"/>
        <end position="29"/>
    </location>
</feature>
<evidence type="ECO:0000259" key="2">
    <source>
        <dbReference type="Pfam" id="PF22570"/>
    </source>
</evidence>
<feature type="transmembrane region" description="Helical" evidence="1">
    <location>
        <begin position="61"/>
        <end position="78"/>
    </location>
</feature>
<proteinExistence type="predicted"/>
<keyword evidence="4" id="KW-1185">Reference proteome</keyword>
<organism evidence="3 4">
    <name type="scientific">Amedibacillus hominis</name>
    <dbReference type="NCBI Taxonomy" id="2897776"/>
    <lineage>
        <taxon>Bacteria</taxon>
        <taxon>Bacillati</taxon>
        <taxon>Bacillota</taxon>
        <taxon>Erysipelotrichia</taxon>
        <taxon>Erysipelotrichales</taxon>
        <taxon>Erysipelotrichaceae</taxon>
        <taxon>Amedibacillus</taxon>
    </lineage>
</organism>
<evidence type="ECO:0000256" key="1">
    <source>
        <dbReference type="SAM" id="Phobius"/>
    </source>
</evidence>
<keyword evidence="1" id="KW-0812">Transmembrane</keyword>
<sequence length="113" mass="13097">MRTYCSRILFGALLLVIGIGYLGAALQLWDFTIFVPGWWTAFLILPAISSMLHYGLKISNLFFLLFGAYLLAYANEWITFRISWMLIGAVCCIYLGCRILFGKKVTYYEYKFF</sequence>
<keyword evidence="1" id="KW-1133">Transmembrane helix</keyword>
<dbReference type="Proteomes" id="UP001202402">
    <property type="component" value="Unassembled WGS sequence"/>
</dbReference>
<comment type="caution">
    <text evidence="3">The sequence shown here is derived from an EMBL/GenBank/DDBJ whole genome shotgun (WGS) entry which is preliminary data.</text>
</comment>
<accession>A0ABS9R5M4</accession>
<dbReference type="EMBL" id="JAKVPQ010000004">
    <property type="protein sequence ID" value="MCH4284948.1"/>
    <property type="molecule type" value="Genomic_DNA"/>
</dbReference>
<reference evidence="3 4" key="1">
    <citation type="submission" date="2022-02" db="EMBL/GenBank/DDBJ databases">
        <title>Genome of Erysipelotrichaceae sp. nov. NSJ-176 isolated from human feces.</title>
        <authorList>
            <person name="Abdugheni R."/>
        </authorList>
    </citation>
    <scope>NUCLEOTIDE SEQUENCE [LARGE SCALE GENOMIC DNA]</scope>
    <source>
        <strain evidence="3 4">NSJ-176</strain>
    </source>
</reference>
<dbReference type="RefSeq" id="WP_117455974.1">
    <property type="nucleotide sequence ID" value="NZ_JAKVPQ010000004.1"/>
</dbReference>